<name>A0A3R9TM93_ACIBA</name>
<proteinExistence type="predicted"/>
<sequence length="66" mass="7429">LIFLVVVLCFGLGGGWWMAYKGLHWGSHSISAMGIYGFWSMAAISYLVACVLSAFCFRFRKQLRGF</sequence>
<feature type="transmembrane region" description="Helical" evidence="1">
    <location>
        <begin position="37"/>
        <end position="57"/>
    </location>
</feature>
<reference evidence="2 3" key="1">
    <citation type="submission" date="2018-10" db="EMBL/GenBank/DDBJ databases">
        <title>GWAS and RNA-Seq identify cryptic mechanisms of antimicrobial resistance in Acinetobacter baumannii.</title>
        <authorList>
            <person name="Sahl J.W."/>
        </authorList>
    </citation>
    <scope>NUCLEOTIDE SEQUENCE [LARGE SCALE GENOMIC DNA]</scope>
    <source>
        <strain evidence="2 3">TG28175</strain>
    </source>
</reference>
<organism evidence="2 3">
    <name type="scientific">Acinetobacter baumannii</name>
    <dbReference type="NCBI Taxonomy" id="470"/>
    <lineage>
        <taxon>Bacteria</taxon>
        <taxon>Pseudomonadati</taxon>
        <taxon>Pseudomonadota</taxon>
        <taxon>Gammaproteobacteria</taxon>
        <taxon>Moraxellales</taxon>
        <taxon>Moraxellaceae</taxon>
        <taxon>Acinetobacter</taxon>
        <taxon>Acinetobacter calcoaceticus/baumannii complex</taxon>
    </lineage>
</organism>
<keyword evidence="1" id="KW-0812">Transmembrane</keyword>
<evidence type="ECO:0000313" key="3">
    <source>
        <dbReference type="Proteomes" id="UP000280073"/>
    </source>
</evidence>
<evidence type="ECO:0000256" key="1">
    <source>
        <dbReference type="SAM" id="Phobius"/>
    </source>
</evidence>
<keyword evidence="1" id="KW-1133">Transmembrane helix</keyword>
<protein>
    <submittedName>
        <fullName evidence="2">MATE family efflux transporter</fullName>
    </submittedName>
</protein>
<dbReference type="AlphaFoldDB" id="A0A3R9TM93"/>
<gene>
    <name evidence="2" type="ORF">EA686_21595</name>
</gene>
<dbReference type="EMBL" id="RFDI01001502">
    <property type="protein sequence ID" value="RSR41430.1"/>
    <property type="molecule type" value="Genomic_DNA"/>
</dbReference>
<comment type="caution">
    <text evidence="2">The sequence shown here is derived from an EMBL/GenBank/DDBJ whole genome shotgun (WGS) entry which is preliminary data.</text>
</comment>
<dbReference type="Proteomes" id="UP000280073">
    <property type="component" value="Unassembled WGS sequence"/>
</dbReference>
<evidence type="ECO:0000313" key="2">
    <source>
        <dbReference type="EMBL" id="RSR41430.1"/>
    </source>
</evidence>
<feature type="non-terminal residue" evidence="2">
    <location>
        <position position="1"/>
    </location>
</feature>
<keyword evidence="1" id="KW-0472">Membrane</keyword>
<accession>A0A3R9TM93</accession>